<dbReference type="AlphaFoldDB" id="A0A5J9TRN9"/>
<name>A0A5J9TRN9_9POAL</name>
<evidence type="ECO:0000313" key="1">
    <source>
        <dbReference type="EMBL" id="TVU14040.1"/>
    </source>
</evidence>
<accession>A0A5J9TRN9</accession>
<gene>
    <name evidence="1" type="ORF">EJB05_37483</name>
</gene>
<keyword evidence="2" id="KW-1185">Reference proteome</keyword>
<reference evidence="1 2" key="1">
    <citation type="journal article" date="2019" name="Sci. Rep.">
        <title>A high-quality genome of Eragrostis curvula grass provides insights into Poaceae evolution and supports new strategies to enhance forage quality.</title>
        <authorList>
            <person name="Carballo J."/>
            <person name="Santos B.A.C.M."/>
            <person name="Zappacosta D."/>
            <person name="Garbus I."/>
            <person name="Selva J.P."/>
            <person name="Gallo C.A."/>
            <person name="Diaz A."/>
            <person name="Albertini E."/>
            <person name="Caccamo M."/>
            <person name="Echenique V."/>
        </authorList>
    </citation>
    <scope>NUCLEOTIDE SEQUENCE [LARGE SCALE GENOMIC DNA]</scope>
    <source>
        <strain evidence="2">cv. Victoria</strain>
        <tissue evidence="1">Leaf</tissue>
    </source>
</reference>
<feature type="non-terminal residue" evidence="1">
    <location>
        <position position="114"/>
    </location>
</feature>
<sequence>VFFHSILLLSSSRRRHRPFSSLLSLTSSLLHFVSPPVVPSSLLHGQIRWHGAEEDPAAVQARIRRRGRRILRRKARRRVASLSPHRIWWWAASQLLRTGADPRATMDWDHSRLE</sequence>
<proteinExistence type="predicted"/>
<feature type="non-terminal residue" evidence="1">
    <location>
        <position position="1"/>
    </location>
</feature>
<comment type="caution">
    <text evidence="1">The sequence shown here is derived from an EMBL/GenBank/DDBJ whole genome shotgun (WGS) entry which is preliminary data.</text>
</comment>
<dbReference type="Proteomes" id="UP000324897">
    <property type="component" value="Unassembled WGS sequence"/>
</dbReference>
<evidence type="ECO:0000313" key="2">
    <source>
        <dbReference type="Proteomes" id="UP000324897"/>
    </source>
</evidence>
<dbReference type="EMBL" id="RWGY01000031">
    <property type="protein sequence ID" value="TVU14040.1"/>
    <property type="molecule type" value="Genomic_DNA"/>
</dbReference>
<organism evidence="1 2">
    <name type="scientific">Eragrostis curvula</name>
    <name type="common">weeping love grass</name>
    <dbReference type="NCBI Taxonomy" id="38414"/>
    <lineage>
        <taxon>Eukaryota</taxon>
        <taxon>Viridiplantae</taxon>
        <taxon>Streptophyta</taxon>
        <taxon>Embryophyta</taxon>
        <taxon>Tracheophyta</taxon>
        <taxon>Spermatophyta</taxon>
        <taxon>Magnoliopsida</taxon>
        <taxon>Liliopsida</taxon>
        <taxon>Poales</taxon>
        <taxon>Poaceae</taxon>
        <taxon>PACMAD clade</taxon>
        <taxon>Chloridoideae</taxon>
        <taxon>Eragrostideae</taxon>
        <taxon>Eragrostidinae</taxon>
        <taxon>Eragrostis</taxon>
    </lineage>
</organism>
<dbReference type="Gramene" id="TVU14040">
    <property type="protein sequence ID" value="TVU14040"/>
    <property type="gene ID" value="EJB05_37483"/>
</dbReference>
<protein>
    <submittedName>
        <fullName evidence="1">Uncharacterized protein</fullName>
    </submittedName>
</protein>